<dbReference type="SUPFAM" id="SSF160240">
    <property type="entry name" value="Cation efflux protein cytoplasmic domain-like"/>
    <property type="match status" value="1"/>
</dbReference>
<dbReference type="Proteomes" id="UP001298424">
    <property type="component" value="Unassembled WGS sequence"/>
</dbReference>
<evidence type="ECO:0000256" key="8">
    <source>
        <dbReference type="ARBA" id="ARBA00023136"/>
    </source>
</evidence>
<keyword evidence="4 9" id="KW-0812">Transmembrane</keyword>
<feature type="transmembrane region" description="Helical" evidence="9">
    <location>
        <begin position="117"/>
        <end position="136"/>
    </location>
</feature>
<keyword evidence="5" id="KW-0864">Zinc transport</keyword>
<dbReference type="SUPFAM" id="SSF161111">
    <property type="entry name" value="Cation efflux protein transmembrane domain-like"/>
    <property type="match status" value="1"/>
</dbReference>
<evidence type="ECO:0000256" key="7">
    <source>
        <dbReference type="ARBA" id="ARBA00023065"/>
    </source>
</evidence>
<dbReference type="InterPro" id="IPR058533">
    <property type="entry name" value="Cation_efflux_TM"/>
</dbReference>
<reference evidence="12 13" key="1">
    <citation type="submission" date="2022-02" db="EMBL/GenBank/DDBJ databases">
        <title>Genome sequence data of Kingella unionensis sp. nov. strain CICC 24913 (CCUG 75125).</title>
        <authorList>
            <person name="Xiao M."/>
        </authorList>
    </citation>
    <scope>NUCLEOTIDE SEQUENCE [LARGE SCALE GENOMIC DNA]</scope>
    <source>
        <strain evidence="12 13">CICC 24913</strain>
    </source>
</reference>
<accession>A0ABS9NLD4</accession>
<feature type="transmembrane region" description="Helical" evidence="9">
    <location>
        <begin position="21"/>
        <end position="43"/>
    </location>
</feature>
<dbReference type="Pfam" id="PF16916">
    <property type="entry name" value="ZT_dimer"/>
    <property type="match status" value="1"/>
</dbReference>
<dbReference type="InterPro" id="IPR027470">
    <property type="entry name" value="Cation_efflux_CTD"/>
</dbReference>
<comment type="caution">
    <text evidence="12">The sequence shown here is derived from an EMBL/GenBank/DDBJ whole genome shotgun (WGS) entry which is preliminary data.</text>
</comment>
<evidence type="ECO:0000256" key="1">
    <source>
        <dbReference type="ARBA" id="ARBA00004141"/>
    </source>
</evidence>
<dbReference type="PANTHER" id="PTHR11562:SF17">
    <property type="entry name" value="RE54080P-RELATED"/>
    <property type="match status" value="1"/>
</dbReference>
<keyword evidence="7" id="KW-0406">Ion transport</keyword>
<name>A0ABS9NLD4_9NEIS</name>
<keyword evidence="3" id="KW-0813">Transport</keyword>
<keyword evidence="6 9" id="KW-1133">Transmembrane helix</keyword>
<evidence type="ECO:0000256" key="2">
    <source>
        <dbReference type="ARBA" id="ARBA00008873"/>
    </source>
</evidence>
<organism evidence="12 13">
    <name type="scientific">Kingella pumchi</name>
    <dbReference type="NCBI Taxonomy" id="2779506"/>
    <lineage>
        <taxon>Bacteria</taxon>
        <taxon>Pseudomonadati</taxon>
        <taxon>Pseudomonadota</taxon>
        <taxon>Betaproteobacteria</taxon>
        <taxon>Neisseriales</taxon>
        <taxon>Neisseriaceae</taxon>
        <taxon>Kingella</taxon>
    </lineage>
</organism>
<gene>
    <name evidence="12" type="ORF">MB824_03650</name>
</gene>
<evidence type="ECO:0000256" key="3">
    <source>
        <dbReference type="ARBA" id="ARBA00022448"/>
    </source>
</evidence>
<feature type="transmembrane region" description="Helical" evidence="9">
    <location>
        <begin position="86"/>
        <end position="105"/>
    </location>
</feature>
<keyword evidence="13" id="KW-1185">Reference proteome</keyword>
<evidence type="ECO:0000259" key="10">
    <source>
        <dbReference type="Pfam" id="PF01545"/>
    </source>
</evidence>
<comment type="subcellular location">
    <subcellularLocation>
        <location evidence="1">Membrane</location>
        <topology evidence="1">Multi-pass membrane protein</topology>
    </subcellularLocation>
</comment>
<keyword evidence="5" id="KW-0862">Zinc</keyword>
<feature type="domain" description="Cation efflux protein cytoplasmic" evidence="11">
    <location>
        <begin position="218"/>
        <end position="291"/>
    </location>
</feature>
<dbReference type="InterPro" id="IPR050681">
    <property type="entry name" value="CDF/SLC30A"/>
</dbReference>
<sequence length="315" mass="33309">MGAGHDHSHHAHAGNKKALAVSFFIIAGYMLVEIAGGLLTGSLALLSDAGHMLSDALSVGLSLLAFKLGEKAVDSRQTFGYKRAEILFALFNGLTLLAIAVLVVIEAVERLNDPPEVAGAGMLVVSALGLAVNIVVARYMHRHGDVHGSINMKSAYLHVLGDLLGSLGAIAAALMMMVFGWRWADPVVSVLIALLVANSGAVVLRQTLHILMQGAPAHIDQAALVAEILAVPQVLGVHDLHIWTLTSSRHLLSAHLVLDGSLTVREAQEVSRAVEALARQKGIGHITLQTDAQDHRHGDALYCQEDGHALGRADI</sequence>
<feature type="domain" description="Cation efflux protein transmembrane" evidence="10">
    <location>
        <begin position="20"/>
        <end position="212"/>
    </location>
</feature>
<feature type="transmembrane region" description="Helical" evidence="9">
    <location>
        <begin position="187"/>
        <end position="204"/>
    </location>
</feature>
<dbReference type="InterPro" id="IPR036837">
    <property type="entry name" value="Cation_efflux_CTD_sf"/>
</dbReference>
<comment type="similarity">
    <text evidence="2">Belongs to the cation diffusion facilitator (CDF) transporter (TC 2.A.4) family. SLC30A subfamily.</text>
</comment>
<dbReference type="NCBIfam" id="TIGR01297">
    <property type="entry name" value="CDF"/>
    <property type="match status" value="1"/>
</dbReference>
<keyword evidence="8 9" id="KW-0472">Membrane</keyword>
<evidence type="ECO:0000259" key="11">
    <source>
        <dbReference type="Pfam" id="PF16916"/>
    </source>
</evidence>
<evidence type="ECO:0000256" key="5">
    <source>
        <dbReference type="ARBA" id="ARBA00022906"/>
    </source>
</evidence>
<dbReference type="InterPro" id="IPR027469">
    <property type="entry name" value="Cation_efflux_TMD_sf"/>
</dbReference>
<dbReference type="Gene3D" id="3.30.70.1350">
    <property type="entry name" value="Cation efflux protein, cytoplasmic domain"/>
    <property type="match status" value="1"/>
</dbReference>
<evidence type="ECO:0000256" key="9">
    <source>
        <dbReference type="SAM" id="Phobius"/>
    </source>
</evidence>
<dbReference type="PANTHER" id="PTHR11562">
    <property type="entry name" value="CATION EFFLUX PROTEIN/ ZINC TRANSPORTER"/>
    <property type="match status" value="1"/>
</dbReference>
<protein>
    <submittedName>
        <fullName evidence="12">Cation diffusion facilitator family transporter</fullName>
    </submittedName>
</protein>
<evidence type="ECO:0000256" key="6">
    <source>
        <dbReference type="ARBA" id="ARBA00022989"/>
    </source>
</evidence>
<dbReference type="Gene3D" id="1.20.1510.10">
    <property type="entry name" value="Cation efflux protein transmembrane domain"/>
    <property type="match status" value="1"/>
</dbReference>
<dbReference type="EMBL" id="JAKOOW010000014">
    <property type="protein sequence ID" value="MCG6503592.1"/>
    <property type="molecule type" value="Genomic_DNA"/>
</dbReference>
<evidence type="ECO:0000313" key="13">
    <source>
        <dbReference type="Proteomes" id="UP001298424"/>
    </source>
</evidence>
<dbReference type="InterPro" id="IPR002524">
    <property type="entry name" value="Cation_efflux"/>
</dbReference>
<dbReference type="RefSeq" id="WP_238746065.1">
    <property type="nucleotide sequence ID" value="NZ_JAKOOW010000014.1"/>
</dbReference>
<dbReference type="Pfam" id="PF01545">
    <property type="entry name" value="Cation_efflux"/>
    <property type="match status" value="1"/>
</dbReference>
<feature type="transmembrane region" description="Helical" evidence="9">
    <location>
        <begin position="157"/>
        <end position="181"/>
    </location>
</feature>
<proteinExistence type="inferred from homology"/>
<evidence type="ECO:0000256" key="4">
    <source>
        <dbReference type="ARBA" id="ARBA00022692"/>
    </source>
</evidence>
<evidence type="ECO:0000313" key="12">
    <source>
        <dbReference type="EMBL" id="MCG6503592.1"/>
    </source>
</evidence>